<dbReference type="PRINTS" id="PR01415">
    <property type="entry name" value="ANKYRIN"/>
</dbReference>
<feature type="repeat" description="ANK" evidence="13">
    <location>
        <begin position="43"/>
        <end position="65"/>
    </location>
</feature>
<organism evidence="15 16">
    <name type="scientific">Labeo rohita</name>
    <name type="common">Indian major carp</name>
    <name type="synonym">Cyprinus rohita</name>
    <dbReference type="NCBI Taxonomy" id="84645"/>
    <lineage>
        <taxon>Eukaryota</taxon>
        <taxon>Metazoa</taxon>
        <taxon>Chordata</taxon>
        <taxon>Craniata</taxon>
        <taxon>Vertebrata</taxon>
        <taxon>Euteleostomi</taxon>
        <taxon>Actinopterygii</taxon>
        <taxon>Neopterygii</taxon>
        <taxon>Teleostei</taxon>
        <taxon>Ostariophysi</taxon>
        <taxon>Cypriniformes</taxon>
        <taxon>Cyprinidae</taxon>
        <taxon>Labeoninae</taxon>
        <taxon>Labeonini</taxon>
        <taxon>Labeo</taxon>
    </lineage>
</organism>
<evidence type="ECO:0000313" key="15">
    <source>
        <dbReference type="EMBL" id="RXN19698.1"/>
    </source>
</evidence>
<keyword evidence="8" id="KW-0007">Acetylation</keyword>
<comment type="function">
    <text evidence="14">Regulates the GDP/GTP exchange reaction of most RAB proteins by inhibiting the dissociation of GDP from them, and the subsequent binding of GTP.</text>
</comment>
<dbReference type="Proteomes" id="UP000290572">
    <property type="component" value="Unassembled WGS sequence"/>
</dbReference>
<evidence type="ECO:0000256" key="1">
    <source>
        <dbReference type="ARBA" id="ARBA00004170"/>
    </source>
</evidence>
<keyword evidence="10" id="KW-0472">Membrane</keyword>
<comment type="function">
    <text evidence="11">GDP-dissociation inhibitor preventing the GDP to GTP exchange of most Rab proteins. By keeping these small GTPases in their inactive GDP-bound form regulates intracellular membrane trafficking. Negatively regulates protein transport to the cilium and ciliogenesis through the inhibition of RAB8A.</text>
</comment>
<keyword evidence="7" id="KW-0597">Phosphoprotein</keyword>
<dbReference type="GO" id="GO:0005794">
    <property type="term" value="C:Golgi apparatus"/>
    <property type="evidence" value="ECO:0007669"/>
    <property type="project" value="UniProtKB-SubCell"/>
</dbReference>
<keyword evidence="9" id="KW-0333">Golgi apparatus</keyword>
<dbReference type="Gene3D" id="3.30.519.10">
    <property type="entry name" value="Guanine Nucleotide Dissociation Inhibitor, domain 2"/>
    <property type="match status" value="1"/>
</dbReference>
<evidence type="ECO:0000256" key="11">
    <source>
        <dbReference type="ARBA" id="ARBA00045960"/>
    </source>
</evidence>
<dbReference type="InterPro" id="IPR036770">
    <property type="entry name" value="Ankyrin_rpt-contain_sf"/>
</dbReference>
<dbReference type="SUPFAM" id="SSF48403">
    <property type="entry name" value="Ankyrin repeat"/>
    <property type="match status" value="1"/>
</dbReference>
<keyword evidence="17" id="KW-1267">Proteomics identification</keyword>
<dbReference type="Gene3D" id="1.25.40.20">
    <property type="entry name" value="Ankyrin repeat-containing domain"/>
    <property type="match status" value="3"/>
</dbReference>
<evidence type="ECO:0000256" key="8">
    <source>
        <dbReference type="ARBA" id="ARBA00022990"/>
    </source>
</evidence>
<evidence type="ECO:0000256" key="13">
    <source>
        <dbReference type="PROSITE-ProRule" id="PRU00023"/>
    </source>
</evidence>
<dbReference type="PANTHER" id="PTHR11787:SF1">
    <property type="entry name" value="RAB GDP DISSOCIATION INHIBITOR BETA"/>
    <property type="match status" value="1"/>
</dbReference>
<dbReference type="Pfam" id="PF13637">
    <property type="entry name" value="Ank_4"/>
    <property type="match status" value="2"/>
</dbReference>
<keyword evidence="13" id="KW-0040">ANK repeat</keyword>
<dbReference type="FunFam" id="1.10.405.10:FF:000001">
    <property type="entry name" value="Rab GDP dissociation inhibitor"/>
    <property type="match status" value="1"/>
</dbReference>
<dbReference type="SMART" id="SM00248">
    <property type="entry name" value="ANK"/>
    <property type="match status" value="6"/>
</dbReference>
<dbReference type="GO" id="GO:0007264">
    <property type="term" value="P:small GTPase-mediated signal transduction"/>
    <property type="evidence" value="ECO:0007669"/>
    <property type="project" value="InterPro"/>
</dbReference>
<comment type="caution">
    <text evidence="15">The sequence shown here is derived from an EMBL/GenBank/DDBJ whole genome shotgun (WGS) entry which is preliminary data.</text>
</comment>
<dbReference type="PRINTS" id="PR00892">
    <property type="entry name" value="RABGDI"/>
</dbReference>
<evidence type="ECO:0000256" key="5">
    <source>
        <dbReference type="ARBA" id="ARBA00022468"/>
    </source>
</evidence>
<evidence type="ECO:0000256" key="14">
    <source>
        <dbReference type="RuleBase" id="RU363124"/>
    </source>
</evidence>
<dbReference type="FunFam" id="3.50.50.60:FF:000232">
    <property type="entry name" value="Rab GDP dissociation inhibitor"/>
    <property type="match status" value="1"/>
</dbReference>
<comment type="subcellular location">
    <subcellularLocation>
        <location evidence="2 14">Cytoplasm</location>
    </subcellularLocation>
    <subcellularLocation>
        <location evidence="3">Golgi apparatus</location>
        <location evidence="3">trans-Golgi network</location>
    </subcellularLocation>
    <subcellularLocation>
        <location evidence="1">Membrane</location>
        <topology evidence="1">Peripheral membrane protein</topology>
    </subcellularLocation>
</comment>
<dbReference type="STRING" id="84645.A0A498MEQ4"/>
<evidence type="ECO:0000256" key="4">
    <source>
        <dbReference type="ARBA" id="ARBA00005593"/>
    </source>
</evidence>
<dbReference type="PRINTS" id="PR00891">
    <property type="entry name" value="RABGDIREP"/>
</dbReference>
<sequence>MEEESTLKHLIKAVQHGELCTVRQQLSEHVNKQTVIYTHFGKSGDTLLHYAARHGHMDILRYLVEELNMDIEVYNNDYKRALHEASSMSHYECVRYLIARGAKIDSLKKADWTPLMMACTRRNLEVILELLNHGADPMLQNKDGWNSFHIACREGDPAIIHHLLLAKPETWKTKSKTSRTPLHTAAMHGCENTVKILLQSCSYEPDEKDSCGVTPFMDAIRNGHIAIAKLLLENQQECILSGIMSVKGKKVLHMDRNSYYGGESASITPLEDLFKRFSLPGSPPESMGKGRDWNVDLIPKFLMANGQLVRMLLITQVTRYLDFKVIEGSFVYKKGSIYKVPSTETEALASSLMGLFEKRRFRKFLVFVANFDENDPKTLEGVDPKKTTMRDVYKKFDLGQDVVDFTGHALALYRTDDYLDQPCIETINRIKLYSESLARYGKSPYLYPLYGLGELPQGFARLSAIYGGTYMLNKPIEEIIVENGKVVGVKSEGEIARCKQLICDPSYVMDRVSKVGQVIRVICIMSHPIKNTSDANSCQIIIPQNQVNRKHDIYVCMISYAHNVAAQGKYIAIVSTTVETSDPEKEIKPALDLLEPVEQKFVSISDLYAPTDVGSDSQVFISRSYDATTHFETTCDDIKDIYKRMTGTEFDFAEMERKKNDIFGDGADQ</sequence>
<dbReference type="GO" id="GO:0005096">
    <property type="term" value="F:GTPase activator activity"/>
    <property type="evidence" value="ECO:0007669"/>
    <property type="project" value="UniProtKB-KW"/>
</dbReference>
<accession>A0A498MEQ4</accession>
<evidence type="ECO:0000313" key="16">
    <source>
        <dbReference type="Proteomes" id="UP000290572"/>
    </source>
</evidence>
<dbReference type="FunFam" id="3.30.519.10:FF:000005">
    <property type="entry name" value="Rab GDP dissociation inhibitor"/>
    <property type="match status" value="1"/>
</dbReference>
<dbReference type="PROSITE" id="PS50297">
    <property type="entry name" value="ANK_REP_REGION"/>
    <property type="match status" value="4"/>
</dbReference>
<dbReference type="AlphaFoldDB" id="A0A498MEQ4"/>
<dbReference type="GO" id="GO:0016192">
    <property type="term" value="P:vesicle-mediated transport"/>
    <property type="evidence" value="ECO:0007669"/>
    <property type="project" value="TreeGrafter"/>
</dbReference>
<dbReference type="Gene3D" id="3.50.50.60">
    <property type="entry name" value="FAD/NAD(P)-binding domain"/>
    <property type="match status" value="1"/>
</dbReference>
<evidence type="ECO:0000256" key="3">
    <source>
        <dbReference type="ARBA" id="ARBA00004601"/>
    </source>
</evidence>
<evidence type="ECO:0000256" key="6">
    <source>
        <dbReference type="ARBA" id="ARBA00022490"/>
    </source>
</evidence>
<comment type="subunit">
    <text evidence="12">Interacts with RHOH. Interacts with the GDP-bound inactive forms of RAB3A, RAB3B, RAB3C, RAB5A, RAB5B, RAB5C, RAB8A, RAB8B, RAB10, RAB12, RAB35, and RAB43; binds RAB3D to a lesser extent. Interacts with DZIP1; this interaction negatively regulates the interaction of GDI2 with GDP-bound RAB8A.</text>
</comment>
<keyword evidence="5 14" id="KW-0343">GTPase activation</keyword>
<evidence type="ECO:0000256" key="10">
    <source>
        <dbReference type="ARBA" id="ARBA00023136"/>
    </source>
</evidence>
<proteinExistence type="evidence at protein level"/>
<gene>
    <name evidence="15" type="ORF">ROHU_025571</name>
</gene>
<evidence type="ECO:0000256" key="2">
    <source>
        <dbReference type="ARBA" id="ARBA00004496"/>
    </source>
</evidence>
<dbReference type="Pfam" id="PF00996">
    <property type="entry name" value="GDI"/>
    <property type="match status" value="1"/>
</dbReference>
<dbReference type="GO" id="GO:0015031">
    <property type="term" value="P:protein transport"/>
    <property type="evidence" value="ECO:0007669"/>
    <property type="project" value="InterPro"/>
</dbReference>
<keyword evidence="16" id="KW-1185">Reference proteome</keyword>
<comment type="similarity">
    <text evidence="4 14">Belongs to the Rab GDI family.</text>
</comment>
<evidence type="ECO:0000256" key="12">
    <source>
        <dbReference type="ARBA" id="ARBA00066224"/>
    </source>
</evidence>
<dbReference type="Gene3D" id="1.10.405.10">
    <property type="entry name" value="Guanine Nucleotide Dissociation Inhibitor, domain 1"/>
    <property type="match status" value="1"/>
</dbReference>
<dbReference type="GO" id="GO:0005093">
    <property type="term" value="F:Rab GDP-dissociation inhibitor activity"/>
    <property type="evidence" value="ECO:0007669"/>
    <property type="project" value="InterPro"/>
</dbReference>
<name>A0A498MEQ4_LABRO</name>
<evidence type="ECO:0000256" key="9">
    <source>
        <dbReference type="ARBA" id="ARBA00023034"/>
    </source>
</evidence>
<feature type="repeat" description="ANK" evidence="13">
    <location>
        <begin position="77"/>
        <end position="109"/>
    </location>
</feature>
<dbReference type="EMBL" id="QBIY01012660">
    <property type="protein sequence ID" value="RXN19698.1"/>
    <property type="molecule type" value="Genomic_DNA"/>
</dbReference>
<reference evidence="15 16" key="1">
    <citation type="submission" date="2018-03" db="EMBL/GenBank/DDBJ databases">
        <title>Draft genome sequence of Rohu Carp (Labeo rohita).</title>
        <authorList>
            <person name="Das P."/>
            <person name="Kushwaha B."/>
            <person name="Joshi C.G."/>
            <person name="Kumar D."/>
            <person name="Nagpure N.S."/>
            <person name="Sahoo L."/>
            <person name="Das S.P."/>
            <person name="Bit A."/>
            <person name="Patnaik S."/>
            <person name="Meher P.K."/>
            <person name="Jayasankar P."/>
            <person name="Koringa P.G."/>
            <person name="Patel N.V."/>
            <person name="Hinsu A.T."/>
            <person name="Kumar R."/>
            <person name="Pandey M."/>
            <person name="Agarwal S."/>
            <person name="Srivastava S."/>
            <person name="Singh M."/>
            <person name="Iquebal M.A."/>
            <person name="Jaiswal S."/>
            <person name="Angadi U.B."/>
            <person name="Kumar N."/>
            <person name="Raza M."/>
            <person name="Shah T.M."/>
            <person name="Rai A."/>
            <person name="Jena J.K."/>
        </authorList>
    </citation>
    <scope>NUCLEOTIDE SEQUENCE [LARGE SCALE GENOMIC DNA]</scope>
    <source>
        <strain evidence="15">DASCIFA01</strain>
        <tissue evidence="15">Testis</tissue>
    </source>
</reference>
<dbReference type="PANTHER" id="PTHR11787">
    <property type="entry name" value="RAB GDP-DISSOCIATION INHIBITOR"/>
    <property type="match status" value="1"/>
</dbReference>
<protein>
    <recommendedName>
        <fullName evidence="14">Rab GDP dissociation inhibitor</fullName>
    </recommendedName>
</protein>
<dbReference type="InterPro" id="IPR000806">
    <property type="entry name" value="RabGDI"/>
</dbReference>
<feature type="repeat" description="ANK" evidence="13">
    <location>
        <begin position="177"/>
        <end position="199"/>
    </location>
</feature>
<keyword evidence="6 14" id="KW-0963">Cytoplasm</keyword>
<feature type="repeat" description="ANK" evidence="13">
    <location>
        <begin position="110"/>
        <end position="142"/>
    </location>
</feature>
<dbReference type="Pfam" id="PF12796">
    <property type="entry name" value="Ank_2"/>
    <property type="match status" value="1"/>
</dbReference>
<evidence type="ECO:0000256" key="7">
    <source>
        <dbReference type="ARBA" id="ARBA00022553"/>
    </source>
</evidence>
<dbReference type="PROSITE" id="PS50088">
    <property type="entry name" value="ANK_REPEAT"/>
    <property type="match status" value="4"/>
</dbReference>
<dbReference type="SUPFAM" id="SSF51905">
    <property type="entry name" value="FAD/NAD(P)-binding domain"/>
    <property type="match status" value="2"/>
</dbReference>
<dbReference type="InterPro" id="IPR036188">
    <property type="entry name" value="FAD/NAD-bd_sf"/>
</dbReference>
<dbReference type="InterPro" id="IPR018203">
    <property type="entry name" value="GDP_dissociation_inhibitor"/>
</dbReference>
<dbReference type="GO" id="GO:0016020">
    <property type="term" value="C:membrane"/>
    <property type="evidence" value="ECO:0007669"/>
    <property type="project" value="UniProtKB-SubCell"/>
</dbReference>
<evidence type="ECO:0007829" key="17">
    <source>
        <dbReference type="PeptideAtlas" id="A0A498MEQ4"/>
    </source>
</evidence>
<dbReference type="InterPro" id="IPR002110">
    <property type="entry name" value="Ankyrin_rpt"/>
</dbReference>